<feature type="compositionally biased region" description="Low complexity" evidence="1">
    <location>
        <begin position="295"/>
        <end position="314"/>
    </location>
</feature>
<evidence type="ECO:0000259" key="2">
    <source>
        <dbReference type="Pfam" id="PF10021"/>
    </source>
</evidence>
<comment type="caution">
    <text evidence="3">The sequence shown here is derived from an EMBL/GenBank/DDBJ whole genome shotgun (WGS) entry which is preliminary data.</text>
</comment>
<proteinExistence type="predicted"/>
<gene>
    <name evidence="3" type="ORF">SEPCBS57363_003707</name>
</gene>
<organism evidence="3 4">
    <name type="scientific">Sporothrix epigloea</name>
    <dbReference type="NCBI Taxonomy" id="1892477"/>
    <lineage>
        <taxon>Eukaryota</taxon>
        <taxon>Fungi</taxon>
        <taxon>Dikarya</taxon>
        <taxon>Ascomycota</taxon>
        <taxon>Pezizomycotina</taxon>
        <taxon>Sordariomycetes</taxon>
        <taxon>Sordariomycetidae</taxon>
        <taxon>Ophiostomatales</taxon>
        <taxon>Ophiostomataceae</taxon>
        <taxon>Sporothrix</taxon>
    </lineage>
</organism>
<dbReference type="PANTHER" id="PTHR35596:SF2">
    <property type="entry name" value="MICROBIAL-TYPE PARG CATALYTIC DOMAIN-CONTAINING PROTEIN"/>
    <property type="match status" value="1"/>
</dbReference>
<feature type="region of interest" description="Disordered" evidence="1">
    <location>
        <begin position="282"/>
        <end position="317"/>
    </location>
</feature>
<reference evidence="3 4" key="1">
    <citation type="submission" date="2024-01" db="EMBL/GenBank/DDBJ databases">
        <authorList>
            <person name="Allen C."/>
            <person name="Tagirdzhanova G."/>
        </authorList>
    </citation>
    <scope>NUCLEOTIDE SEQUENCE [LARGE SCALE GENOMIC DNA]</scope>
    <source>
        <strain evidence="3 4">CBS 573.63</strain>
    </source>
</reference>
<evidence type="ECO:0000256" key="1">
    <source>
        <dbReference type="SAM" id="MobiDB-lite"/>
    </source>
</evidence>
<feature type="compositionally biased region" description="Basic and acidic residues" evidence="1">
    <location>
        <begin position="333"/>
        <end position="345"/>
    </location>
</feature>
<dbReference type="EMBL" id="CAWUOM010000061">
    <property type="protein sequence ID" value="CAK7269641.1"/>
    <property type="molecule type" value="Genomic_DNA"/>
</dbReference>
<dbReference type="Gene3D" id="3.40.220.10">
    <property type="entry name" value="Leucine Aminopeptidase, subunit E, domain 1"/>
    <property type="match status" value="1"/>
</dbReference>
<protein>
    <recommendedName>
        <fullName evidence="2">Microbial-type PARG catalytic domain-containing protein</fullName>
    </recommendedName>
</protein>
<name>A0ABP0DS49_9PEZI</name>
<dbReference type="Proteomes" id="UP001642501">
    <property type="component" value="Unassembled WGS sequence"/>
</dbReference>
<evidence type="ECO:0000313" key="4">
    <source>
        <dbReference type="Proteomes" id="UP001642501"/>
    </source>
</evidence>
<dbReference type="PANTHER" id="PTHR35596">
    <property type="entry name" value="DUF2263 DOMAIN-CONTAINING PROTEIN"/>
    <property type="match status" value="1"/>
</dbReference>
<dbReference type="InterPro" id="IPR019261">
    <property type="entry name" value="PARG_cat_microbial"/>
</dbReference>
<accession>A0ABP0DS49</accession>
<sequence length="354" mass="39785">MPKTTKSKPKASEVAADTRRNYIPLIKNNYAHIYKTCSILYAHPLTELSLHGIPQHYGRTPSFFVRHGDPVMAAINWAYQIFGEMGQHVPVPLICSANDKRPGGDWETGVAGSEERLCRRSTLSATLATPAPESCYQTNYPIPIEGGIFSEEVVVFRGLHDRYEKLPPNEWGILPVCSVPPVRWPKLTQMGTKYSFNEERDMVKNKMRAALWICVARGYQTVVIGDFGLGNSYRNPPQEMAELWREVCMWDVDLRGRLQSVAFIFEDLTQCTTKLILDDLSKKSRHSSQGARGKSSSSSSRGSSSSSSSSSSPSPTHYPTDYEIFSYVFSEEQTQRTLHEPDARYGLETLMSPQ</sequence>
<feature type="domain" description="Microbial-type PARG catalytic" evidence="2">
    <location>
        <begin position="90"/>
        <end position="157"/>
    </location>
</feature>
<keyword evidence="4" id="KW-1185">Reference proteome</keyword>
<dbReference type="InterPro" id="IPR043472">
    <property type="entry name" value="Macro_dom-like"/>
</dbReference>
<evidence type="ECO:0000313" key="3">
    <source>
        <dbReference type="EMBL" id="CAK7269641.1"/>
    </source>
</evidence>
<feature type="region of interest" description="Disordered" evidence="1">
    <location>
        <begin position="333"/>
        <end position="354"/>
    </location>
</feature>
<dbReference type="Pfam" id="PF10021">
    <property type="entry name" value="PARG_cat_microb"/>
    <property type="match status" value="1"/>
</dbReference>